<dbReference type="InterPro" id="IPR006447">
    <property type="entry name" value="Myb_dom_plants"/>
</dbReference>
<dbReference type="PANTHER" id="PTHR12802:SF155">
    <property type="entry name" value="DEUBIQUITINASE MYSM1"/>
    <property type="match status" value="1"/>
</dbReference>
<sequence length="126" mass="14218">MVLALQHGDEGTGTWTVQEHERFLAGIAMYPNGPWKSVAAIVKTRTVRQLRTHAQKYREKLARRDRRVRGSSVSSPSSTSSSFDEPEAVEDVEFDFDPIAFTRPVIQTDDCLEFLLDAFGQVEFAL</sequence>
<dbReference type="EMBL" id="VJMH01005139">
    <property type="protein sequence ID" value="KAF0700072.1"/>
    <property type="molecule type" value="Genomic_DNA"/>
</dbReference>
<dbReference type="CDD" id="cd00167">
    <property type="entry name" value="SANT"/>
    <property type="match status" value="1"/>
</dbReference>
<evidence type="ECO:0000256" key="2">
    <source>
        <dbReference type="ARBA" id="ARBA00023163"/>
    </source>
</evidence>
<feature type="region of interest" description="Disordered" evidence="4">
    <location>
        <begin position="58"/>
        <end position="87"/>
    </location>
</feature>
<dbReference type="PROSITE" id="PS51294">
    <property type="entry name" value="HTH_MYB"/>
    <property type="match status" value="1"/>
</dbReference>
<evidence type="ECO:0000313" key="8">
    <source>
        <dbReference type="EMBL" id="VFT86271.1"/>
    </source>
</evidence>
<name>A0A485KN35_9STRA</name>
<feature type="domain" description="Myb-like" evidence="5">
    <location>
        <begin position="7"/>
        <end position="58"/>
    </location>
</feature>
<dbReference type="InterPro" id="IPR017930">
    <property type="entry name" value="Myb_dom"/>
</dbReference>
<dbReference type="OrthoDB" id="118550at2759"/>
<keyword evidence="9" id="KW-1185">Reference proteome</keyword>
<dbReference type="Proteomes" id="UP000332933">
    <property type="component" value="Unassembled WGS sequence"/>
</dbReference>
<keyword evidence="3" id="KW-0539">Nucleus</keyword>
<evidence type="ECO:0000256" key="1">
    <source>
        <dbReference type="ARBA" id="ARBA00023015"/>
    </source>
</evidence>
<dbReference type="SUPFAM" id="SSF46689">
    <property type="entry name" value="Homeodomain-like"/>
    <property type="match status" value="1"/>
</dbReference>
<reference evidence="8 9" key="1">
    <citation type="submission" date="2019-03" db="EMBL/GenBank/DDBJ databases">
        <authorList>
            <person name="Gaulin E."/>
            <person name="Dumas B."/>
        </authorList>
    </citation>
    <scope>NUCLEOTIDE SEQUENCE [LARGE SCALE GENOMIC DNA]</scope>
    <source>
        <strain evidence="8">CBS 568.67</strain>
    </source>
</reference>
<dbReference type="NCBIfam" id="TIGR01557">
    <property type="entry name" value="myb_SHAQKYF"/>
    <property type="match status" value="1"/>
</dbReference>
<dbReference type="GO" id="GO:0003677">
    <property type="term" value="F:DNA binding"/>
    <property type="evidence" value="ECO:0007669"/>
    <property type="project" value="InterPro"/>
</dbReference>
<dbReference type="PROSITE" id="PS50090">
    <property type="entry name" value="MYB_LIKE"/>
    <property type="match status" value="1"/>
</dbReference>
<feature type="domain" description="HTH myb-type" evidence="6">
    <location>
        <begin position="13"/>
        <end position="62"/>
    </location>
</feature>
<accession>A0A485KN35</accession>
<dbReference type="SMART" id="SM00717">
    <property type="entry name" value="SANT"/>
    <property type="match status" value="1"/>
</dbReference>
<dbReference type="InterPro" id="IPR009057">
    <property type="entry name" value="Homeodomain-like_sf"/>
</dbReference>
<keyword evidence="1" id="KW-0805">Transcription regulation</keyword>
<evidence type="ECO:0000313" key="7">
    <source>
        <dbReference type="EMBL" id="KAF0700072.1"/>
    </source>
</evidence>
<dbReference type="AlphaFoldDB" id="A0A485KN35"/>
<dbReference type="InterPro" id="IPR001005">
    <property type="entry name" value="SANT/Myb"/>
</dbReference>
<proteinExistence type="predicted"/>
<evidence type="ECO:0000313" key="9">
    <source>
        <dbReference type="Proteomes" id="UP000332933"/>
    </source>
</evidence>
<keyword evidence="2" id="KW-0804">Transcription</keyword>
<evidence type="ECO:0000256" key="4">
    <source>
        <dbReference type="SAM" id="MobiDB-lite"/>
    </source>
</evidence>
<reference evidence="7" key="2">
    <citation type="submission" date="2019-06" db="EMBL/GenBank/DDBJ databases">
        <title>Genomics analysis of Aphanomyces spp. identifies a new class of oomycete effector associated with host adaptation.</title>
        <authorList>
            <person name="Gaulin E."/>
        </authorList>
    </citation>
    <scope>NUCLEOTIDE SEQUENCE</scope>
    <source>
        <strain evidence="7">CBS 578.67</strain>
    </source>
</reference>
<dbReference type="EMBL" id="CAADRA010005160">
    <property type="protein sequence ID" value="VFT86271.1"/>
    <property type="molecule type" value="Genomic_DNA"/>
</dbReference>
<evidence type="ECO:0000259" key="5">
    <source>
        <dbReference type="PROSITE" id="PS50090"/>
    </source>
</evidence>
<dbReference type="Gene3D" id="1.10.10.60">
    <property type="entry name" value="Homeodomain-like"/>
    <property type="match status" value="1"/>
</dbReference>
<evidence type="ECO:0000256" key="3">
    <source>
        <dbReference type="ARBA" id="ARBA00023242"/>
    </source>
</evidence>
<organism evidence="8 9">
    <name type="scientific">Aphanomyces stellatus</name>
    <dbReference type="NCBI Taxonomy" id="120398"/>
    <lineage>
        <taxon>Eukaryota</taxon>
        <taxon>Sar</taxon>
        <taxon>Stramenopiles</taxon>
        <taxon>Oomycota</taxon>
        <taxon>Saprolegniomycetes</taxon>
        <taxon>Saprolegniales</taxon>
        <taxon>Verrucalvaceae</taxon>
        <taxon>Aphanomyces</taxon>
    </lineage>
</organism>
<evidence type="ECO:0000259" key="6">
    <source>
        <dbReference type="PROSITE" id="PS51294"/>
    </source>
</evidence>
<dbReference type="Pfam" id="PF00249">
    <property type="entry name" value="Myb_DNA-binding"/>
    <property type="match status" value="1"/>
</dbReference>
<gene>
    <name evidence="8" type="primary">Aste57867_9391</name>
    <name evidence="7" type="ORF">As57867_009355</name>
    <name evidence="8" type="ORF">ASTE57867_9391</name>
</gene>
<feature type="compositionally biased region" description="Low complexity" evidence="4">
    <location>
        <begin position="70"/>
        <end position="82"/>
    </location>
</feature>
<dbReference type="PANTHER" id="PTHR12802">
    <property type="entry name" value="SWI/SNF COMPLEX-RELATED"/>
    <property type="match status" value="1"/>
</dbReference>
<protein>
    <submittedName>
        <fullName evidence="8">Aste57867_9391 protein</fullName>
    </submittedName>
</protein>